<accession>A0A0A2LU74</accession>
<reference evidence="1 2" key="1">
    <citation type="submission" date="2013-09" db="EMBL/GenBank/DDBJ databases">
        <authorList>
            <person name="Zeng Z."/>
            <person name="Chen C."/>
        </authorList>
    </citation>
    <scope>NUCLEOTIDE SEQUENCE [LARGE SCALE GENOMIC DNA]</scope>
    <source>
        <strain evidence="1 2">F44-8</strain>
    </source>
</reference>
<evidence type="ECO:0000313" key="1">
    <source>
        <dbReference type="EMBL" id="KGO79670.1"/>
    </source>
</evidence>
<keyword evidence="2" id="KW-1185">Reference proteome</keyword>
<dbReference type="Proteomes" id="UP000030129">
    <property type="component" value="Unassembled WGS sequence"/>
</dbReference>
<organism evidence="1 2">
    <name type="scientific">Flavobacterium beibuense F44-8</name>
    <dbReference type="NCBI Taxonomy" id="1406840"/>
    <lineage>
        <taxon>Bacteria</taxon>
        <taxon>Pseudomonadati</taxon>
        <taxon>Bacteroidota</taxon>
        <taxon>Flavobacteriia</taxon>
        <taxon>Flavobacteriales</taxon>
        <taxon>Flavobacteriaceae</taxon>
        <taxon>Flavobacterium</taxon>
    </lineage>
</organism>
<protein>
    <submittedName>
        <fullName evidence="1">Uncharacterized protein</fullName>
    </submittedName>
</protein>
<dbReference type="RefSeq" id="WP_035134707.1">
    <property type="nucleotide sequence ID" value="NZ_JRLV01000015.1"/>
</dbReference>
<name>A0A0A2LU74_9FLAO</name>
<proteinExistence type="predicted"/>
<evidence type="ECO:0000313" key="2">
    <source>
        <dbReference type="Proteomes" id="UP000030129"/>
    </source>
</evidence>
<dbReference type="EMBL" id="JRLV01000015">
    <property type="protein sequence ID" value="KGO79670.1"/>
    <property type="molecule type" value="Genomic_DNA"/>
</dbReference>
<dbReference type="PROSITE" id="PS51257">
    <property type="entry name" value="PROKAR_LIPOPROTEIN"/>
    <property type="match status" value="1"/>
</dbReference>
<gene>
    <name evidence="1" type="ORF">Q763_12525</name>
</gene>
<dbReference type="AlphaFoldDB" id="A0A0A2LU74"/>
<sequence>MKNTLLKTFIIVFISALLTGCSHTVAYKNASNYDFIVYNEKMEISHEGFPEHILQQIDYFNTATDDIDILQIKRVNDCFDSYIQYKRISLSNNKLTGTDNGKNLIFTADEVAEFLMTFKNVPAKNTCIFSLSNQSTLHVRDTYYIKIKGEEIYSFSLDRHLDKIAKAGREELFKYTDYINTLKAKE</sequence>
<comment type="caution">
    <text evidence="1">The sequence shown here is derived from an EMBL/GenBank/DDBJ whole genome shotgun (WGS) entry which is preliminary data.</text>
</comment>